<keyword evidence="5" id="KW-0479">Metal-binding</keyword>
<feature type="domain" description="DUF8040" evidence="9">
    <location>
        <begin position="42"/>
        <end position="137"/>
    </location>
</feature>
<feature type="domain" description="DDE Tnp4" evidence="8">
    <location>
        <begin position="172"/>
        <end position="331"/>
    </location>
</feature>
<reference evidence="10" key="1">
    <citation type="journal article" date="2015" name="Nat. Genet.">
        <title>The pineapple genome and the evolution of CAM photosynthesis.</title>
        <authorList>
            <person name="Ming R."/>
            <person name="VanBuren R."/>
            <person name="Wai C.M."/>
            <person name="Tang H."/>
            <person name="Schatz M.C."/>
            <person name="Bowers J.E."/>
            <person name="Lyons E."/>
            <person name="Wang M.L."/>
            <person name="Chen J."/>
            <person name="Biggers E."/>
            <person name="Zhang J."/>
            <person name="Huang L."/>
            <person name="Zhang L."/>
            <person name="Miao W."/>
            <person name="Zhang J."/>
            <person name="Ye Z."/>
            <person name="Miao C."/>
            <person name="Lin Z."/>
            <person name="Wang H."/>
            <person name="Zhou H."/>
            <person name="Yim W.C."/>
            <person name="Priest H.D."/>
            <person name="Zheng C."/>
            <person name="Woodhouse M."/>
            <person name="Edger P.P."/>
            <person name="Guyot R."/>
            <person name="Guo H.B."/>
            <person name="Guo H."/>
            <person name="Zheng G."/>
            <person name="Singh R."/>
            <person name="Sharma A."/>
            <person name="Min X."/>
            <person name="Zheng Y."/>
            <person name="Lee H."/>
            <person name="Gurtowski J."/>
            <person name="Sedlazeck F.J."/>
            <person name="Harkess A."/>
            <person name="McKain M.R."/>
            <person name="Liao Z."/>
            <person name="Fang J."/>
            <person name="Liu J."/>
            <person name="Zhang X."/>
            <person name="Zhang Q."/>
            <person name="Hu W."/>
            <person name="Qin Y."/>
            <person name="Wang K."/>
            <person name="Chen L.Y."/>
            <person name="Shirley N."/>
            <person name="Lin Y.R."/>
            <person name="Liu L.Y."/>
            <person name="Hernandez A.G."/>
            <person name="Wright C.L."/>
            <person name="Bulone V."/>
            <person name="Tuskan G.A."/>
            <person name="Heath K."/>
            <person name="Zee F."/>
            <person name="Moore P.H."/>
            <person name="Sunkar R."/>
            <person name="Leebens-Mack J.H."/>
            <person name="Mockler T."/>
            <person name="Bennetzen J.L."/>
            <person name="Freeling M."/>
            <person name="Sankoff D."/>
            <person name="Paterson A.H."/>
            <person name="Zhu X."/>
            <person name="Yang X."/>
            <person name="Smith J.A."/>
            <person name="Cushman J.C."/>
            <person name="Paull R.E."/>
            <person name="Yu Q."/>
        </authorList>
    </citation>
    <scope>NUCLEOTIDE SEQUENCE [LARGE SCALE GENOMIC DNA]</scope>
    <source>
        <strain evidence="10">cv. F153</strain>
    </source>
</reference>
<dbReference type="InterPro" id="IPR045249">
    <property type="entry name" value="HARBI1-like"/>
</dbReference>
<keyword evidence="7" id="KW-0539">Nucleus</keyword>
<evidence type="ECO:0000256" key="2">
    <source>
        <dbReference type="ARBA" id="ARBA00004123"/>
    </source>
</evidence>
<keyword evidence="4" id="KW-0540">Nuclease</keyword>
<evidence type="ECO:0000256" key="4">
    <source>
        <dbReference type="ARBA" id="ARBA00022722"/>
    </source>
</evidence>
<dbReference type="GO" id="GO:0004518">
    <property type="term" value="F:nuclease activity"/>
    <property type="evidence" value="ECO:0007669"/>
    <property type="project" value="UniProtKB-KW"/>
</dbReference>
<evidence type="ECO:0000313" key="10">
    <source>
        <dbReference type="Proteomes" id="UP000515123"/>
    </source>
</evidence>
<evidence type="ECO:0000256" key="1">
    <source>
        <dbReference type="ARBA" id="ARBA00001968"/>
    </source>
</evidence>
<dbReference type="Proteomes" id="UP000515123">
    <property type="component" value="Unplaced"/>
</dbReference>
<dbReference type="Pfam" id="PF26138">
    <property type="entry name" value="DUF8040"/>
    <property type="match status" value="1"/>
</dbReference>
<comment type="similarity">
    <text evidence="3">Belongs to the HARBI1 family.</text>
</comment>
<gene>
    <name evidence="11" type="primary">LOC109705537</name>
</gene>
<sequence length="404" mass="47173">MDNNNLALLLLKRREEEEFEFMNFVHPITSSDEISERRRIHTSILTGAMYVQEVLEGHEERCKREFRMETHVFKALVKCLKDKRLISDTKYVSVEEQVAMFLFILSKNASNRTVQERFQHSGETVSRHFRAVLEAVTILTEDLIQRPLAITPSNIRWNNKFYPYFEDCIGAIDGTHIPITIATSLQEPYRNRKQTLSQNVMVACDFNLRFVYVRAGWEGSASDARILQDALNNGFTVPRGKYYLVDAGYANTPSFIAPYRGIRYHLREQGATNEKPKDYKELFNLRHSQLRNHVERIIGVVKMRFPILKTATYHSIDNQTDIVTACCVLHNFIRNRNGTEDWLNDGISEIRNHEIIDVPDGDEEYAEDIDSMNNQRRAGNFKREEIAKKMWTDYIARHQSRRNS</sequence>
<dbReference type="RefSeq" id="XP_020081858.1">
    <property type="nucleotide sequence ID" value="XM_020226269.1"/>
</dbReference>
<dbReference type="InterPro" id="IPR027806">
    <property type="entry name" value="HARBI1_dom"/>
</dbReference>
<dbReference type="PANTHER" id="PTHR22930">
    <property type="match status" value="1"/>
</dbReference>
<dbReference type="Pfam" id="PF13359">
    <property type="entry name" value="DDE_Tnp_4"/>
    <property type="match status" value="1"/>
</dbReference>
<dbReference type="GeneID" id="109705537"/>
<dbReference type="GO" id="GO:0016787">
    <property type="term" value="F:hydrolase activity"/>
    <property type="evidence" value="ECO:0007669"/>
    <property type="project" value="UniProtKB-KW"/>
</dbReference>
<reference evidence="11" key="2">
    <citation type="submission" date="2025-08" db="UniProtKB">
        <authorList>
            <consortium name="RefSeq"/>
        </authorList>
    </citation>
    <scope>IDENTIFICATION</scope>
    <source>
        <tissue evidence="11">Leaf</tissue>
    </source>
</reference>
<accession>A0A6P5EK54</accession>
<dbReference type="InterPro" id="IPR058353">
    <property type="entry name" value="DUF8040"/>
</dbReference>
<evidence type="ECO:0000259" key="8">
    <source>
        <dbReference type="Pfam" id="PF13359"/>
    </source>
</evidence>
<evidence type="ECO:0000256" key="6">
    <source>
        <dbReference type="ARBA" id="ARBA00022801"/>
    </source>
</evidence>
<evidence type="ECO:0000256" key="7">
    <source>
        <dbReference type="ARBA" id="ARBA00023242"/>
    </source>
</evidence>
<name>A0A6P5EK54_ANACO</name>
<evidence type="ECO:0000259" key="9">
    <source>
        <dbReference type="Pfam" id="PF26138"/>
    </source>
</evidence>
<proteinExistence type="inferred from homology"/>
<evidence type="ECO:0000256" key="5">
    <source>
        <dbReference type="ARBA" id="ARBA00022723"/>
    </source>
</evidence>
<protein>
    <submittedName>
        <fullName evidence="11">Nuclease HARBI1</fullName>
    </submittedName>
</protein>
<dbReference type="GO" id="GO:0046872">
    <property type="term" value="F:metal ion binding"/>
    <property type="evidence" value="ECO:0007669"/>
    <property type="project" value="UniProtKB-KW"/>
</dbReference>
<evidence type="ECO:0000313" key="11">
    <source>
        <dbReference type="RefSeq" id="XP_020081858.1"/>
    </source>
</evidence>
<comment type="subcellular location">
    <subcellularLocation>
        <location evidence="2">Nucleus</location>
    </subcellularLocation>
</comment>
<dbReference type="GO" id="GO:0005634">
    <property type="term" value="C:nucleus"/>
    <property type="evidence" value="ECO:0007669"/>
    <property type="project" value="UniProtKB-SubCell"/>
</dbReference>
<comment type="cofactor">
    <cofactor evidence="1">
        <name>a divalent metal cation</name>
        <dbReference type="ChEBI" id="CHEBI:60240"/>
    </cofactor>
</comment>
<dbReference type="PANTHER" id="PTHR22930:SF271">
    <property type="entry name" value="OS03G0643050 PROTEIN"/>
    <property type="match status" value="1"/>
</dbReference>
<dbReference type="AlphaFoldDB" id="A0A6P5EK54"/>
<keyword evidence="10" id="KW-1185">Reference proteome</keyword>
<dbReference type="OrthoDB" id="1928893at2759"/>
<keyword evidence="6" id="KW-0378">Hydrolase</keyword>
<organism evidence="10 11">
    <name type="scientific">Ananas comosus</name>
    <name type="common">Pineapple</name>
    <name type="synonym">Ananas ananas</name>
    <dbReference type="NCBI Taxonomy" id="4615"/>
    <lineage>
        <taxon>Eukaryota</taxon>
        <taxon>Viridiplantae</taxon>
        <taxon>Streptophyta</taxon>
        <taxon>Embryophyta</taxon>
        <taxon>Tracheophyta</taxon>
        <taxon>Spermatophyta</taxon>
        <taxon>Magnoliopsida</taxon>
        <taxon>Liliopsida</taxon>
        <taxon>Poales</taxon>
        <taxon>Bromeliaceae</taxon>
        <taxon>Bromelioideae</taxon>
        <taxon>Ananas</taxon>
    </lineage>
</organism>
<evidence type="ECO:0000256" key="3">
    <source>
        <dbReference type="ARBA" id="ARBA00006958"/>
    </source>
</evidence>